<evidence type="ECO:0000259" key="18">
    <source>
        <dbReference type="PROSITE" id="PS51550"/>
    </source>
</evidence>
<evidence type="ECO:0000256" key="11">
    <source>
        <dbReference type="ARBA" id="ARBA00023137"/>
    </source>
</evidence>
<accession>A0ABM1KQ16</accession>
<dbReference type="SMART" id="SM00615">
    <property type="entry name" value="EPH_lbd"/>
    <property type="match status" value="1"/>
</dbReference>
<evidence type="ECO:0000256" key="12">
    <source>
        <dbReference type="ARBA" id="ARBA00023170"/>
    </source>
</evidence>
<evidence type="ECO:0000259" key="17">
    <source>
        <dbReference type="PROSITE" id="PS50853"/>
    </source>
</evidence>
<evidence type="ECO:0000313" key="19">
    <source>
        <dbReference type="Proteomes" id="UP000694871"/>
    </source>
</evidence>
<dbReference type="SUPFAM" id="SSF47769">
    <property type="entry name" value="SAM/Pointed domain"/>
    <property type="match status" value="1"/>
</dbReference>
<dbReference type="PANTHER" id="PTHR46877:SF19">
    <property type="entry name" value="RECEPTOR PROTEIN-TYROSINE KINASE"/>
    <property type="match status" value="1"/>
</dbReference>
<dbReference type="Gene3D" id="2.10.50.10">
    <property type="entry name" value="Tumor Necrosis Factor Receptor, subunit A, domain 2"/>
    <property type="match status" value="1"/>
</dbReference>
<dbReference type="InterPro" id="IPR027936">
    <property type="entry name" value="Eph_TM"/>
</dbReference>
<dbReference type="PROSITE" id="PS00109">
    <property type="entry name" value="PROTEIN_KINASE_TYR"/>
    <property type="match status" value="1"/>
</dbReference>
<dbReference type="InterPro" id="IPR011009">
    <property type="entry name" value="Kinase-like_dom_sf"/>
</dbReference>
<dbReference type="InterPro" id="IPR016257">
    <property type="entry name" value="Tyr_kinase_ephrin_rcpt"/>
</dbReference>
<dbReference type="PROSITE" id="PS50011">
    <property type="entry name" value="PROTEIN_KINASE_DOM"/>
    <property type="match status" value="1"/>
</dbReference>
<evidence type="ECO:0000256" key="13">
    <source>
        <dbReference type="PROSITE-ProRule" id="PRU10141"/>
    </source>
</evidence>
<dbReference type="InterPro" id="IPR001245">
    <property type="entry name" value="Ser-Thr/Tyr_kinase_cat_dom"/>
</dbReference>
<dbReference type="CDD" id="cd00063">
    <property type="entry name" value="FN3"/>
    <property type="match status" value="2"/>
</dbReference>
<proteinExistence type="predicted"/>
<evidence type="ECO:0000313" key="20">
    <source>
        <dbReference type="RefSeq" id="XP_015275803.1"/>
    </source>
</evidence>
<dbReference type="SUPFAM" id="SSF49265">
    <property type="entry name" value="Fibronectin type III"/>
    <property type="match status" value="1"/>
</dbReference>
<keyword evidence="19" id="KW-1185">Reference proteome</keyword>
<evidence type="ECO:0000256" key="6">
    <source>
        <dbReference type="ARBA" id="ARBA00022741"/>
    </source>
</evidence>
<feature type="transmembrane region" description="Helical" evidence="14">
    <location>
        <begin position="618"/>
        <end position="643"/>
    </location>
</feature>
<dbReference type="Gene3D" id="2.60.40.10">
    <property type="entry name" value="Immunoglobulins"/>
    <property type="match status" value="2"/>
</dbReference>
<dbReference type="InterPro" id="IPR013783">
    <property type="entry name" value="Ig-like_fold"/>
</dbReference>
<dbReference type="InterPro" id="IPR001660">
    <property type="entry name" value="SAM"/>
</dbReference>
<evidence type="ECO:0000256" key="3">
    <source>
        <dbReference type="ARBA" id="ARBA00022679"/>
    </source>
</evidence>
<keyword evidence="9 14" id="KW-1133">Transmembrane helix</keyword>
<dbReference type="Gene3D" id="1.10.510.10">
    <property type="entry name" value="Transferase(Phosphotransferase) domain 1"/>
    <property type="match status" value="1"/>
</dbReference>
<dbReference type="InterPro" id="IPR000719">
    <property type="entry name" value="Prot_kinase_dom"/>
</dbReference>
<feature type="domain" description="SAM" evidence="16">
    <location>
        <begin position="989"/>
        <end position="1053"/>
    </location>
</feature>
<dbReference type="Pfam" id="PF07714">
    <property type="entry name" value="PK_Tyr_Ser-Thr"/>
    <property type="match status" value="1"/>
</dbReference>
<evidence type="ECO:0000256" key="5">
    <source>
        <dbReference type="ARBA" id="ARBA00022737"/>
    </source>
</evidence>
<dbReference type="SMART" id="SM00060">
    <property type="entry name" value="FN3"/>
    <property type="match status" value="2"/>
</dbReference>
<dbReference type="CDD" id="cd09554">
    <property type="entry name" value="SAM_EPH-B4"/>
    <property type="match status" value="1"/>
</dbReference>
<dbReference type="InterPro" id="IPR001090">
    <property type="entry name" value="Ephrin_rcpt_lig-bd_dom"/>
</dbReference>
<dbReference type="CDD" id="cd05065">
    <property type="entry name" value="PTKc_EphR_B"/>
    <property type="match status" value="1"/>
</dbReference>
<keyword evidence="12 20" id="KW-0675">Receptor</keyword>
<evidence type="ECO:0000256" key="9">
    <source>
        <dbReference type="ARBA" id="ARBA00022989"/>
    </source>
</evidence>
<dbReference type="PIRSF" id="PIRSF000666">
    <property type="entry name" value="TyrPK_ephrin_receptor"/>
    <property type="match status" value="1"/>
</dbReference>
<evidence type="ECO:0000259" key="15">
    <source>
        <dbReference type="PROSITE" id="PS50011"/>
    </source>
</evidence>
<evidence type="ECO:0000256" key="8">
    <source>
        <dbReference type="ARBA" id="ARBA00022840"/>
    </source>
</evidence>
<keyword evidence="11" id="KW-0829">Tyrosine-protein kinase</keyword>
<reference evidence="20" key="1">
    <citation type="submission" date="2025-08" db="UniProtKB">
        <authorList>
            <consortium name="RefSeq"/>
        </authorList>
    </citation>
    <scope>IDENTIFICATION</scope>
</reference>
<sequence>MAQREPIGRLVAKLAKEMEAAARMRKRQKPAGPTAPAAAAAASLGRVQGARLSLQDEFVVSRVLLFVCSSRSSSSRLSGAGTLALLSCPDLLTGPGFPVCLSESLMNTKLETADLQWTTYPPVDGQWEELSGMDEEQNSVRTFEVCAVHRPNQNNWLRTTFVPRSGATHVYAELRFTVVECFSIPRVTRSCKETFNVFFYEADADVATDTFPAWMENPYVKVDTVAAEHLTRKRAGMEASGKVNVKTLKIGPLSRAGFYLAFQDQGACMALLSVRLFYKKCPSVTVNFTVFQETVPKELVMPVAGRCVANAVKTSSRPLSMYCREDGQWAEQTVTDCACAAGHEPSEENTKCRACAPGSFKASQGEGSCLPCPSYSNSHLPGSSECSCRVGFFRPPDDPPSKPCTTTPSAPRSIEARINGSVAVLEWSEPLENGGRDDVAYNVLCSECLERQSCRLCSRLAYAPRARGIVDRTVTVEGLQPYVTYSFQIQAVNGVSDMSHNPPQVESINITTNKDVPQPVSEIQPTTVTPTGMTLAWPPVQPPTGNILDYEVKYYEKGVGGPMFVKTSENRVTLSGLRRGAMYGVQVRARSEAGYGGFGPERAFQTQGAESESPTEQLALIVGTVALGVLLVLAVVVVAIVCLRRQTSSGSREPEYSDKPGQYLIGHGTKVYIDPFTYEDPNEAVREFAKEIDVSYVKIEEVIGAGEFGEVCRGLLKVPGKKEIYVAIKTLKGGYTEKQRREFLSEASIMGQFDHPNIIRLDGVITNSVPVMIITEFMENGALDSFLRSNDGQFTPIQLVGMLRGIASGMRYLSDMSYVHRDLAARNILVNSNLVCKVSDFGLSRFLEENSSDPTYTSTLGGKIPIRWTAPEAIAFRKFTSASDVWSYGIVMWEVMSFGERPYWDMSNQDVINAIEQDYRLPPPTDCPTSLHQLMLDCWQKDRNSRPRFAQIVSSLDKLIRNPASLKIVSRGNGGPSHPLLDQRLPHYSSFGSVGEWLRAIKMGRYEENFATAGFSSFELVSQLSTEDLLRVGVTLAGHQKKILSSIQNMRVQSKPGPSVGTKAGLY</sequence>
<organism evidence="19 20">
    <name type="scientific">Gekko japonicus</name>
    <name type="common">Schlegel's Japanese gecko</name>
    <dbReference type="NCBI Taxonomy" id="146911"/>
    <lineage>
        <taxon>Eukaryota</taxon>
        <taxon>Metazoa</taxon>
        <taxon>Chordata</taxon>
        <taxon>Craniata</taxon>
        <taxon>Vertebrata</taxon>
        <taxon>Euteleostomi</taxon>
        <taxon>Lepidosauria</taxon>
        <taxon>Squamata</taxon>
        <taxon>Bifurcata</taxon>
        <taxon>Gekkota</taxon>
        <taxon>Gekkonidae</taxon>
        <taxon>Gekkoninae</taxon>
        <taxon>Gekko</taxon>
    </lineage>
</organism>
<feature type="domain" description="Fibronectin type-III" evidence="17">
    <location>
        <begin position="407"/>
        <end position="515"/>
    </location>
</feature>
<evidence type="ECO:0000256" key="1">
    <source>
        <dbReference type="ARBA" id="ARBA00004479"/>
    </source>
</evidence>
<keyword evidence="5" id="KW-0677">Repeat</keyword>
<keyword evidence="6 13" id="KW-0547">Nucleotide-binding</keyword>
<comment type="subcellular location">
    <subcellularLocation>
        <location evidence="1">Membrane</location>
        <topology evidence="1">Single-pass type I membrane protein</topology>
    </subcellularLocation>
</comment>
<dbReference type="InterPro" id="IPR020635">
    <property type="entry name" value="Tyr_kinase_cat_dom"/>
</dbReference>
<dbReference type="PRINTS" id="PR00109">
    <property type="entry name" value="TYRKINASE"/>
</dbReference>
<dbReference type="Gene3D" id="1.10.150.50">
    <property type="entry name" value="Transcription Factor, Ets-1"/>
    <property type="match status" value="1"/>
</dbReference>
<dbReference type="InterPro" id="IPR017441">
    <property type="entry name" value="Protein_kinase_ATP_BS"/>
</dbReference>
<dbReference type="PROSITE" id="PS50853">
    <property type="entry name" value="FN3"/>
    <property type="match status" value="2"/>
</dbReference>
<evidence type="ECO:0000256" key="7">
    <source>
        <dbReference type="ARBA" id="ARBA00022777"/>
    </source>
</evidence>
<evidence type="ECO:0000256" key="4">
    <source>
        <dbReference type="ARBA" id="ARBA00022692"/>
    </source>
</evidence>
<evidence type="ECO:0000256" key="10">
    <source>
        <dbReference type="ARBA" id="ARBA00023136"/>
    </source>
</evidence>
<dbReference type="PROSITE" id="PS50105">
    <property type="entry name" value="SAM_DOMAIN"/>
    <property type="match status" value="1"/>
</dbReference>
<evidence type="ECO:0000256" key="2">
    <source>
        <dbReference type="ARBA" id="ARBA00011902"/>
    </source>
</evidence>
<dbReference type="InterPro" id="IPR050449">
    <property type="entry name" value="Ephrin_rcpt_TKs"/>
</dbReference>
<dbReference type="Pfam" id="PF25599">
    <property type="entry name" value="Ephrin_CRD"/>
    <property type="match status" value="1"/>
</dbReference>
<keyword evidence="4 14" id="KW-0812">Transmembrane</keyword>
<dbReference type="InterPro" id="IPR001426">
    <property type="entry name" value="Tyr_kinase_rcpt_V_CS"/>
</dbReference>
<dbReference type="Gene3D" id="2.60.40.1770">
    <property type="entry name" value="ephrin a2 ectodomain"/>
    <property type="match status" value="1"/>
</dbReference>
<dbReference type="EC" id="2.7.10.1" evidence="2"/>
<evidence type="ECO:0000259" key="16">
    <source>
        <dbReference type="PROSITE" id="PS50105"/>
    </source>
</evidence>
<dbReference type="SUPFAM" id="SSF49785">
    <property type="entry name" value="Galactose-binding domain-like"/>
    <property type="match status" value="1"/>
</dbReference>
<dbReference type="Pfam" id="PF00041">
    <property type="entry name" value="fn3"/>
    <property type="match status" value="2"/>
</dbReference>
<name>A0ABM1KQ16_GEKJA</name>
<dbReference type="InterPro" id="IPR003961">
    <property type="entry name" value="FN3_dom"/>
</dbReference>
<dbReference type="SUPFAM" id="SSF56112">
    <property type="entry name" value="Protein kinase-like (PK-like)"/>
    <property type="match status" value="1"/>
</dbReference>
<dbReference type="Pfam" id="PF01404">
    <property type="entry name" value="Ephrin_lbd"/>
    <property type="match status" value="1"/>
</dbReference>
<dbReference type="Pfam" id="PF07647">
    <property type="entry name" value="SAM_2"/>
    <property type="match status" value="1"/>
</dbReference>
<dbReference type="Pfam" id="PF14575">
    <property type="entry name" value="EphA2_TM"/>
    <property type="match status" value="1"/>
</dbReference>
<dbReference type="PROSITE" id="PS00790">
    <property type="entry name" value="RECEPTOR_TYR_KIN_V_1"/>
    <property type="match status" value="1"/>
</dbReference>
<keyword evidence="10 14" id="KW-0472">Membrane</keyword>
<protein>
    <recommendedName>
        <fullName evidence="2">receptor protein-tyrosine kinase</fullName>
        <ecNumber evidence="2">2.7.10.1</ecNumber>
    </recommendedName>
</protein>
<keyword evidence="3" id="KW-0808">Transferase</keyword>
<gene>
    <name evidence="20" type="primary">EPHB4</name>
</gene>
<dbReference type="SMART" id="SM01411">
    <property type="entry name" value="Ephrin_rec_like"/>
    <property type="match status" value="1"/>
</dbReference>
<feature type="domain" description="Protein kinase" evidence="15">
    <location>
        <begin position="697"/>
        <end position="960"/>
    </location>
</feature>
<feature type="binding site" evidence="13">
    <location>
        <position position="729"/>
    </location>
    <ligand>
        <name>ATP</name>
        <dbReference type="ChEBI" id="CHEBI:30616"/>
    </ligand>
</feature>
<dbReference type="InterPro" id="IPR013761">
    <property type="entry name" value="SAM/pointed_sf"/>
</dbReference>
<dbReference type="Gene3D" id="2.60.120.260">
    <property type="entry name" value="Galactose-binding domain-like"/>
    <property type="match status" value="1"/>
</dbReference>
<dbReference type="InterPro" id="IPR008266">
    <property type="entry name" value="Tyr_kinase_AS"/>
</dbReference>
<dbReference type="Gene3D" id="3.30.200.20">
    <property type="entry name" value="Phosphorylase Kinase, domain 1"/>
    <property type="match status" value="1"/>
</dbReference>
<dbReference type="GeneID" id="107118077"/>
<feature type="domain" description="Eph LBD" evidence="18">
    <location>
        <begin position="102"/>
        <end position="286"/>
    </location>
</feature>
<keyword evidence="8 13" id="KW-0067">ATP-binding</keyword>
<dbReference type="PANTHER" id="PTHR46877">
    <property type="entry name" value="EPH RECEPTOR A5"/>
    <property type="match status" value="1"/>
</dbReference>
<keyword evidence="7" id="KW-0418">Kinase</keyword>
<evidence type="ECO:0000256" key="14">
    <source>
        <dbReference type="SAM" id="Phobius"/>
    </source>
</evidence>
<dbReference type="InterPro" id="IPR037636">
    <property type="entry name" value="EPH-B4_SAM"/>
</dbReference>
<dbReference type="PROSITE" id="PS51550">
    <property type="entry name" value="EPH_LBD"/>
    <property type="match status" value="1"/>
</dbReference>
<dbReference type="RefSeq" id="XP_015275803.1">
    <property type="nucleotide sequence ID" value="XM_015420317.1"/>
</dbReference>
<dbReference type="Proteomes" id="UP000694871">
    <property type="component" value="Unplaced"/>
</dbReference>
<dbReference type="InterPro" id="IPR008979">
    <property type="entry name" value="Galactose-bd-like_sf"/>
</dbReference>
<feature type="domain" description="Fibronectin type-III" evidence="17">
    <location>
        <begin position="519"/>
        <end position="609"/>
    </location>
</feature>
<dbReference type="SMART" id="SM00454">
    <property type="entry name" value="SAM"/>
    <property type="match status" value="1"/>
</dbReference>
<dbReference type="SMART" id="SM00219">
    <property type="entry name" value="TyrKc"/>
    <property type="match status" value="1"/>
</dbReference>
<dbReference type="InterPro" id="IPR036116">
    <property type="entry name" value="FN3_sf"/>
</dbReference>
<dbReference type="PROSITE" id="PS00107">
    <property type="entry name" value="PROTEIN_KINASE_ATP"/>
    <property type="match status" value="1"/>
</dbReference>